<organism evidence="1 2">
    <name type="scientific">Dioszegia hungarica</name>
    <dbReference type="NCBI Taxonomy" id="4972"/>
    <lineage>
        <taxon>Eukaryota</taxon>
        <taxon>Fungi</taxon>
        <taxon>Dikarya</taxon>
        <taxon>Basidiomycota</taxon>
        <taxon>Agaricomycotina</taxon>
        <taxon>Tremellomycetes</taxon>
        <taxon>Tremellales</taxon>
        <taxon>Bulleribasidiaceae</taxon>
        <taxon>Dioszegia</taxon>
    </lineage>
</organism>
<dbReference type="EMBL" id="JAKWFO010000001">
    <property type="protein sequence ID" value="KAI9639510.1"/>
    <property type="molecule type" value="Genomic_DNA"/>
</dbReference>
<dbReference type="Proteomes" id="UP001164286">
    <property type="component" value="Unassembled WGS sequence"/>
</dbReference>
<protein>
    <submittedName>
        <fullName evidence="1">Uncharacterized protein</fullName>
    </submittedName>
</protein>
<dbReference type="RefSeq" id="XP_052949287.1">
    <property type="nucleotide sequence ID" value="XM_053090791.1"/>
</dbReference>
<keyword evidence="2" id="KW-1185">Reference proteome</keyword>
<comment type="caution">
    <text evidence="1">The sequence shown here is derived from an EMBL/GenBank/DDBJ whole genome shotgun (WGS) entry which is preliminary data.</text>
</comment>
<evidence type="ECO:0000313" key="2">
    <source>
        <dbReference type="Proteomes" id="UP001164286"/>
    </source>
</evidence>
<accession>A0AA38LXB9</accession>
<name>A0AA38LXB9_9TREE</name>
<evidence type="ECO:0000313" key="1">
    <source>
        <dbReference type="EMBL" id="KAI9639510.1"/>
    </source>
</evidence>
<sequence length="490" mass="55700">MPSSSPVRLDTLPLHIIHTIASYTVHRTSYSPTYHSTRPLWNMMATCRALREGAEIALRPYLKENLRELLVRPCYMEDVFEPVGEYPTEDDEEGEYDDLSRRIQLRALSKRHEIYLQNYPPAVKHLTTLTLEVRDDDDTAMWPHILRFAGQLQELTLYFQDRLITLHETERFYGADEEKQREDNIQQSANSRDVWNRVFDYGAVQLPLLTNLTLSCTARVSDHFVLFNAGLVCAYTPEDYSELELSLPSLRQITLHGDEMSVSQTLSNLLRIAPHIISLALHVPVAMDSDVLGGLCVTIAGHGPLVSLALYGPWSGNATQALQLAQDEFHTSMQNLKTLVLSQRHKWVHDGPLYPLLDQDSELRPALPALERISFVDPDIEYCHEYDRRSWRSFEGLYSVEALEGLAAEYPTLRCCQWVLGYPEDPFDFDSPSIGDGERKCRVTWGEGEKPPPPPENCSAWGPADLAMFRSDFGVGFGAEAEEEREGARE</sequence>
<reference evidence="1" key="1">
    <citation type="journal article" date="2022" name="G3 (Bethesda)">
        <title>High quality genome of the basidiomycete yeast Dioszegia hungarica PDD-24b-2 isolated from cloud water.</title>
        <authorList>
            <person name="Jarrige D."/>
            <person name="Haridas S."/>
            <person name="Bleykasten-Grosshans C."/>
            <person name="Joly M."/>
            <person name="Nadalig T."/>
            <person name="Sancelme M."/>
            <person name="Vuilleumier S."/>
            <person name="Grigoriev I.V."/>
            <person name="Amato P."/>
            <person name="Bringel F."/>
        </authorList>
    </citation>
    <scope>NUCLEOTIDE SEQUENCE</scope>
    <source>
        <strain evidence="1">PDD-24b-2</strain>
    </source>
</reference>
<dbReference type="AlphaFoldDB" id="A0AA38LXB9"/>
<dbReference type="GeneID" id="77729996"/>
<gene>
    <name evidence="1" type="ORF">MKK02DRAFT_39816</name>
</gene>
<proteinExistence type="predicted"/>